<sequence length="104" mass="10881">MGCTPSIQVSQTGVVYCRDSDSSSNSPRHSSNSHGIFTQTVSTTVGVGGSTSSTKSSGSGKKVIRTTAITTIVDRRGPANISEAETQTGVSVMKVSWFCILFFV</sequence>
<name>A0AAD9K4N8_9ANNE</name>
<protein>
    <submittedName>
        <fullName evidence="2">Uncharacterized protein</fullName>
    </submittedName>
</protein>
<accession>A0AAD9K4N8</accession>
<feature type="region of interest" description="Disordered" evidence="1">
    <location>
        <begin position="18"/>
        <end position="38"/>
    </location>
</feature>
<comment type="caution">
    <text evidence="2">The sequence shown here is derived from an EMBL/GenBank/DDBJ whole genome shotgun (WGS) entry which is preliminary data.</text>
</comment>
<dbReference type="AlphaFoldDB" id="A0AAD9K4N8"/>
<evidence type="ECO:0000256" key="1">
    <source>
        <dbReference type="SAM" id="MobiDB-lite"/>
    </source>
</evidence>
<evidence type="ECO:0000313" key="3">
    <source>
        <dbReference type="Proteomes" id="UP001208570"/>
    </source>
</evidence>
<dbReference type="EMBL" id="JAODUP010000058">
    <property type="protein sequence ID" value="KAK2164839.1"/>
    <property type="molecule type" value="Genomic_DNA"/>
</dbReference>
<evidence type="ECO:0000313" key="2">
    <source>
        <dbReference type="EMBL" id="KAK2164839.1"/>
    </source>
</evidence>
<feature type="compositionally biased region" description="Low complexity" evidence="1">
    <location>
        <begin position="22"/>
        <end position="38"/>
    </location>
</feature>
<dbReference type="Pfam" id="PF08629">
    <property type="entry name" value="PDE8"/>
    <property type="match status" value="1"/>
</dbReference>
<organism evidence="2 3">
    <name type="scientific">Paralvinella palmiformis</name>
    <dbReference type="NCBI Taxonomy" id="53620"/>
    <lineage>
        <taxon>Eukaryota</taxon>
        <taxon>Metazoa</taxon>
        <taxon>Spiralia</taxon>
        <taxon>Lophotrochozoa</taxon>
        <taxon>Annelida</taxon>
        <taxon>Polychaeta</taxon>
        <taxon>Sedentaria</taxon>
        <taxon>Canalipalpata</taxon>
        <taxon>Terebellida</taxon>
        <taxon>Terebelliformia</taxon>
        <taxon>Alvinellidae</taxon>
        <taxon>Paralvinella</taxon>
    </lineage>
</organism>
<dbReference type="Proteomes" id="UP001208570">
    <property type="component" value="Unassembled WGS sequence"/>
</dbReference>
<gene>
    <name evidence="2" type="ORF">LSH36_58g11014</name>
</gene>
<proteinExistence type="predicted"/>
<reference evidence="2" key="1">
    <citation type="journal article" date="2023" name="Mol. Biol. Evol.">
        <title>Third-Generation Sequencing Reveals the Adaptive Role of the Epigenome in Three Deep-Sea Polychaetes.</title>
        <authorList>
            <person name="Perez M."/>
            <person name="Aroh O."/>
            <person name="Sun Y."/>
            <person name="Lan Y."/>
            <person name="Juniper S.K."/>
            <person name="Young C.R."/>
            <person name="Angers B."/>
            <person name="Qian P.Y."/>
        </authorList>
    </citation>
    <scope>NUCLEOTIDE SEQUENCE</scope>
    <source>
        <strain evidence="2">P08H-3</strain>
    </source>
</reference>
<keyword evidence="3" id="KW-1185">Reference proteome</keyword>